<keyword evidence="2" id="KW-1185">Reference proteome</keyword>
<dbReference type="STRING" id="927083.DB32_004400"/>
<proteinExistence type="predicted"/>
<dbReference type="AlphaFoldDB" id="A0A0F6YIQ2"/>
<sequence>MKRRSFLKGLAAGAALAPIGIHTFARSARAAGEGRALFVYIPDGCIPDRWHPRGSSGSSTFTLPEMSAPLERVRQHLTFLDGLDMYAGGPTHEGGCAKVLTGTDPTSLDVFLGQTLREGVPHPSVHLGVGANFENGSGSFSRLMGTEVKPDDDPLNAFSRLFGGREMTDTSAEELRIRRRRSVLDAISGDLTALRARLGAVERTKLDVHTESLRELERRLMAPVGGSCSDVAFNAGGYRNVETDYYPKTYHKEDNFLTVGRLQQDLAVLSLGCGITRVASIMWSHPVSPTHVRDTTATLGNHDASHYGNADSDTARQFVALKRWFAERFAELIEKLATTPDGEGTLLDSTVVMLCSELGDSNAHDHKRVPFVVAGGAGVRLRGNRFIDYRGGHGGENEAHSKLLVSIAQAVGVPVDTYGYSGHGSGGLEGLLI</sequence>
<dbReference type="InterPro" id="IPR006311">
    <property type="entry name" value="TAT_signal"/>
</dbReference>
<dbReference type="Proteomes" id="UP000034883">
    <property type="component" value="Chromosome"/>
</dbReference>
<dbReference type="PROSITE" id="PS51318">
    <property type="entry name" value="TAT"/>
    <property type="match status" value="1"/>
</dbReference>
<dbReference type="EMBL" id="CP011125">
    <property type="protein sequence ID" value="AKF07251.1"/>
    <property type="molecule type" value="Genomic_DNA"/>
</dbReference>
<dbReference type="InterPro" id="IPR011447">
    <property type="entry name" value="DUF1552"/>
</dbReference>
<reference evidence="1 2" key="1">
    <citation type="submission" date="2015-03" db="EMBL/GenBank/DDBJ databases">
        <title>Genome assembly of Sandaracinus amylolyticus DSM 53668.</title>
        <authorList>
            <person name="Sharma G."/>
            <person name="Subramanian S."/>
        </authorList>
    </citation>
    <scope>NUCLEOTIDE SEQUENCE [LARGE SCALE GENOMIC DNA]</scope>
    <source>
        <strain evidence="1 2">DSM 53668</strain>
    </source>
</reference>
<dbReference type="InterPro" id="IPR019546">
    <property type="entry name" value="TAT_signal_bac_arc"/>
</dbReference>
<gene>
    <name evidence="1" type="ORF">DB32_004400</name>
</gene>
<dbReference type="NCBIfam" id="TIGR01409">
    <property type="entry name" value="TAT_signal_seq"/>
    <property type="match status" value="1"/>
</dbReference>
<accession>A0A0F6YIQ2</accession>
<evidence type="ECO:0000313" key="2">
    <source>
        <dbReference type="Proteomes" id="UP000034883"/>
    </source>
</evidence>
<dbReference type="Pfam" id="PF07586">
    <property type="entry name" value="HXXSHH"/>
    <property type="match status" value="1"/>
</dbReference>
<name>A0A0F6YIQ2_9BACT</name>
<dbReference type="RefSeq" id="WP_053234533.1">
    <property type="nucleotide sequence ID" value="NZ_CP011125.1"/>
</dbReference>
<dbReference type="KEGG" id="samy:DB32_004400"/>
<evidence type="ECO:0000313" key="1">
    <source>
        <dbReference type="EMBL" id="AKF07251.1"/>
    </source>
</evidence>
<protein>
    <submittedName>
        <fullName evidence="1">Tat (Twin-arginine translocation) pathway signal sequence domain protein</fullName>
    </submittedName>
</protein>
<organism evidence="1 2">
    <name type="scientific">Sandaracinus amylolyticus</name>
    <dbReference type="NCBI Taxonomy" id="927083"/>
    <lineage>
        <taxon>Bacteria</taxon>
        <taxon>Pseudomonadati</taxon>
        <taxon>Myxococcota</taxon>
        <taxon>Polyangia</taxon>
        <taxon>Polyangiales</taxon>
        <taxon>Sandaracinaceae</taxon>
        <taxon>Sandaracinus</taxon>
    </lineage>
</organism>